<dbReference type="STRING" id="463025.BAU08_05860"/>
<protein>
    <submittedName>
        <fullName evidence="3">Baseplate assembly protein</fullName>
    </submittedName>
</protein>
<dbReference type="AlphaFoldDB" id="A0A193FTF5"/>
<feature type="domain" description="Bacteriophage Mu Gp45 N-terminal" evidence="2">
    <location>
        <begin position="18"/>
        <end position="84"/>
    </location>
</feature>
<dbReference type="NCBIfam" id="TIGR01644">
    <property type="entry name" value="phage_P2_V"/>
    <property type="match status" value="1"/>
</dbReference>
<feature type="region of interest" description="Disordered" evidence="1">
    <location>
        <begin position="184"/>
        <end position="204"/>
    </location>
</feature>
<organism evidence="3 4">
    <name type="scientific">Bordetella bronchialis</name>
    <dbReference type="NCBI Taxonomy" id="463025"/>
    <lineage>
        <taxon>Bacteria</taxon>
        <taxon>Pseudomonadati</taxon>
        <taxon>Pseudomonadota</taxon>
        <taxon>Betaproteobacteria</taxon>
        <taxon>Burkholderiales</taxon>
        <taxon>Alcaligenaceae</taxon>
        <taxon>Bordetella</taxon>
    </lineage>
</organism>
<dbReference type="InterPro" id="IPR014462">
    <property type="entry name" value="Phage_Mu_Gp45"/>
</dbReference>
<dbReference type="Pfam" id="PF06890">
    <property type="entry name" value="Phage_Mu_Gp45"/>
    <property type="match status" value="1"/>
</dbReference>
<accession>A0A193FTF5</accession>
<gene>
    <name evidence="3" type="ORF">BAU08_05860</name>
</gene>
<evidence type="ECO:0000259" key="2">
    <source>
        <dbReference type="Pfam" id="PF06890"/>
    </source>
</evidence>
<dbReference type="RefSeq" id="WP_066668528.1">
    <property type="nucleotide sequence ID" value="NZ_CP016171.1"/>
</dbReference>
<feature type="compositionally biased region" description="Polar residues" evidence="1">
    <location>
        <begin position="187"/>
        <end position="204"/>
    </location>
</feature>
<dbReference type="InterPro" id="IPR013046">
    <property type="entry name" value="GpV/Gp45"/>
</dbReference>
<dbReference type="Proteomes" id="UP000092213">
    <property type="component" value="Chromosome"/>
</dbReference>
<dbReference type="EMBL" id="CP016171">
    <property type="protein sequence ID" value="ANN70920.1"/>
    <property type="molecule type" value="Genomic_DNA"/>
</dbReference>
<proteinExistence type="predicted"/>
<reference evidence="3 4" key="1">
    <citation type="submission" date="2016-06" db="EMBL/GenBank/DDBJ databases">
        <title>Complete genome sequences of Bordetella bronchialis and Bordetella flabilis.</title>
        <authorList>
            <person name="LiPuma J.J."/>
            <person name="Spilker T."/>
        </authorList>
    </citation>
    <scope>NUCLEOTIDE SEQUENCE [LARGE SCALE GENOMIC DNA]</scope>
    <source>
        <strain evidence="3 4">AU17976</strain>
    </source>
</reference>
<evidence type="ECO:0000313" key="4">
    <source>
        <dbReference type="Proteomes" id="UP000092213"/>
    </source>
</evidence>
<dbReference type="InterPro" id="IPR053861">
    <property type="entry name" value="Phage_Mu_Gp45_N"/>
</dbReference>
<name>A0A193FTF5_9BORD</name>
<evidence type="ECO:0000256" key="1">
    <source>
        <dbReference type="SAM" id="MobiDB-lite"/>
    </source>
</evidence>
<dbReference type="PIRSF" id="PIRSF012337">
    <property type="entry name" value="gp45"/>
    <property type="match status" value="1"/>
</dbReference>
<sequence>MEHIIERLFRRIQMLAGRGRVTQVDDSGPVQTMQVQASGLELADKRARPQEFGLTSNPPTGSDAALLALAGDRTAVMVVGVNHQPSRPRNLSPGETKLYSQDGKYVYLTASGGIVVDANGQDVVVNNAKDVTWNLSGKLKFVAPGGVEFVTPLVASTGDIQDNTGSNDKTMAGMREIYDIHTHPVRNVQSGGSTVTSDAPSQQQ</sequence>
<evidence type="ECO:0000313" key="3">
    <source>
        <dbReference type="EMBL" id="ANN70920.1"/>
    </source>
</evidence>